<keyword evidence="2" id="KW-1185">Reference proteome</keyword>
<accession>A0ABQ6B0J8</accession>
<dbReference type="EMBL" id="BSOW01000016">
    <property type="protein sequence ID" value="GLR87954.1"/>
    <property type="molecule type" value="Genomic_DNA"/>
</dbReference>
<reference evidence="2" key="1">
    <citation type="journal article" date="2019" name="Int. J. Syst. Evol. Microbiol.">
        <title>The Global Catalogue of Microorganisms (GCM) 10K type strain sequencing project: providing services to taxonomists for standard genome sequencing and annotation.</title>
        <authorList>
            <consortium name="The Broad Institute Genomics Platform"/>
            <consortium name="The Broad Institute Genome Sequencing Center for Infectious Disease"/>
            <person name="Wu L."/>
            <person name="Ma J."/>
        </authorList>
    </citation>
    <scope>NUCLEOTIDE SEQUENCE [LARGE SCALE GENOMIC DNA]</scope>
    <source>
        <strain evidence="2">NBRC 102520</strain>
    </source>
</reference>
<name>A0ABQ6B0J8_9BRAD</name>
<dbReference type="RefSeq" id="WP_284269070.1">
    <property type="nucleotide sequence ID" value="NZ_BSOW01000016.1"/>
</dbReference>
<gene>
    <name evidence="1" type="ORF">GCM10007857_46660</name>
</gene>
<evidence type="ECO:0000313" key="1">
    <source>
        <dbReference type="EMBL" id="GLR87954.1"/>
    </source>
</evidence>
<evidence type="ECO:0000313" key="2">
    <source>
        <dbReference type="Proteomes" id="UP001156905"/>
    </source>
</evidence>
<evidence type="ECO:0008006" key="3">
    <source>
        <dbReference type="Google" id="ProtNLM"/>
    </source>
</evidence>
<sequence>MFLKNSRYYGLPTVIAHDRSGDEVVAVKLRRLPAVVGDPFTVQGHDRLDVICDLQYGDATRYWHIADANTEFEADELVRVAGRVIAVPKS</sequence>
<dbReference type="Proteomes" id="UP001156905">
    <property type="component" value="Unassembled WGS sequence"/>
</dbReference>
<protein>
    <recommendedName>
        <fullName evidence="3">Peptidase S24/S26A/S26B/S26C domain-containing protein</fullName>
    </recommendedName>
</protein>
<proteinExistence type="predicted"/>
<comment type="caution">
    <text evidence="1">The sequence shown here is derived from an EMBL/GenBank/DDBJ whole genome shotgun (WGS) entry which is preliminary data.</text>
</comment>
<organism evidence="1 2">
    <name type="scientific">Bradyrhizobium iriomotense</name>
    <dbReference type="NCBI Taxonomy" id="441950"/>
    <lineage>
        <taxon>Bacteria</taxon>
        <taxon>Pseudomonadati</taxon>
        <taxon>Pseudomonadota</taxon>
        <taxon>Alphaproteobacteria</taxon>
        <taxon>Hyphomicrobiales</taxon>
        <taxon>Nitrobacteraceae</taxon>
        <taxon>Bradyrhizobium</taxon>
    </lineage>
</organism>